<evidence type="ECO:0000313" key="2">
    <source>
        <dbReference type="Proteomes" id="UP000295280"/>
    </source>
</evidence>
<sequence length="322" mass="37046">MKKIKLVFHETIKVNLILDNSININNILNLYYNRMFSENRTKEILLEISVYFIPSNTATVIFDESENRFYISGPIGNFQEGTAIYLIVDYIAECLQTSYLQTTLIHSASIYSNKDNKSYLIMGEKGSGKTTLAYSMCYNYDFKIIGNDLTRIGINPKGELCTYEGSSWFTFRETAIKANSELNKFSKLFTSNSIHNNASWNNKIKLSAKELSLESYSQEAVIKKIIDIRIDPFQEKTSIKKWNNLQSTLLLHERIGRHISGQTMPFQDDNGKYLGSLPQINYMSSDKLREKIIFKMLDMNVYQTNSPSISDLSKVFINDTFN</sequence>
<comment type="caution">
    <text evidence="1">The sequence shown here is derived from an EMBL/GenBank/DDBJ whole genome shotgun (WGS) entry which is preliminary data.</text>
</comment>
<accession>A0A9Q8FPL5</accession>
<dbReference type="SUPFAM" id="SSF53795">
    <property type="entry name" value="PEP carboxykinase-like"/>
    <property type="match status" value="1"/>
</dbReference>
<dbReference type="InterPro" id="IPR027417">
    <property type="entry name" value="P-loop_NTPase"/>
</dbReference>
<keyword evidence="2" id="KW-1185">Reference proteome</keyword>
<evidence type="ECO:0008006" key="3">
    <source>
        <dbReference type="Google" id="ProtNLM"/>
    </source>
</evidence>
<dbReference type="EMBL" id="SCWD01000006">
    <property type="protein sequence ID" value="TDL95499.1"/>
    <property type="molecule type" value="Genomic_DNA"/>
</dbReference>
<proteinExistence type="predicted"/>
<dbReference type="Proteomes" id="UP000295280">
    <property type="component" value="Unassembled WGS sequence"/>
</dbReference>
<dbReference type="OrthoDB" id="5430844at2"/>
<name>A0A9Q8FPL5_9STAP</name>
<dbReference type="RefSeq" id="WP_133418347.1">
    <property type="nucleotide sequence ID" value="NZ_SCWD01000006.1"/>
</dbReference>
<reference evidence="1 2" key="1">
    <citation type="submission" date="2019-01" db="EMBL/GenBank/DDBJ databases">
        <title>Draft genome sequences of the type strains of six Macrococcus species.</title>
        <authorList>
            <person name="Mazhar S."/>
            <person name="Altermann E."/>
            <person name="Hill C."/>
            <person name="Mcauliffe O."/>
        </authorList>
    </citation>
    <scope>NUCLEOTIDE SEQUENCE [LARGE SCALE GENOMIC DNA]</scope>
    <source>
        <strain evidence="1 2">ATCC 51828</strain>
    </source>
</reference>
<evidence type="ECO:0000313" key="1">
    <source>
        <dbReference type="EMBL" id="TDL95499.1"/>
    </source>
</evidence>
<organism evidence="1 2">
    <name type="scientific">Macrococcus carouselicus</name>
    <dbReference type="NCBI Taxonomy" id="69969"/>
    <lineage>
        <taxon>Bacteria</taxon>
        <taxon>Bacillati</taxon>
        <taxon>Bacillota</taxon>
        <taxon>Bacilli</taxon>
        <taxon>Bacillales</taxon>
        <taxon>Staphylococcaceae</taxon>
        <taxon>Macrococcus</taxon>
    </lineage>
</organism>
<gene>
    <name evidence="1" type="ORF">ERX40_09960</name>
</gene>
<protein>
    <recommendedName>
        <fullName evidence="3">Aldolase</fullName>
    </recommendedName>
</protein>
<dbReference type="Gene3D" id="3.40.50.300">
    <property type="entry name" value="P-loop containing nucleotide triphosphate hydrolases"/>
    <property type="match status" value="1"/>
</dbReference>
<dbReference type="AlphaFoldDB" id="A0A9Q8FPL5"/>